<protein>
    <recommendedName>
        <fullName evidence="3">Phytanoyl-CoA dioxygenase</fullName>
    </recommendedName>
</protein>
<dbReference type="RefSeq" id="WP_006948735.1">
    <property type="nucleotide sequence ID" value="NZ_CAVK010000004.1"/>
</dbReference>
<accession>N1MFM4</accession>
<reference evidence="1 2" key="1">
    <citation type="submission" date="2013-03" db="EMBL/GenBank/DDBJ databases">
        <authorList>
            <person name="Le V."/>
        </authorList>
    </citation>
    <scope>NUCLEOTIDE SEQUENCE [LARGE SCALE GENOMIC DNA]</scope>
    <source>
        <strain evidence="1 2">BiD32</strain>
    </source>
</reference>
<evidence type="ECO:0008006" key="3">
    <source>
        <dbReference type="Google" id="ProtNLM"/>
    </source>
</evidence>
<sequence>MKPLLESTYAIGDRAELTRIWNEHGYWFFRNVLDRDALQRLKDKFMAELKELGAIDADAAEPIWNGKPLDAVPSTFTTLHQLHAWQTFVKEAPIKAFFEEILEDELYWLPMDYYRLVAPRPRDKVELYIGNHQDGMSNYGLEFEICWIPLTDITEALGGIVLATGQHKRGWMEIIDGKAVFTKGGPIPDDCWARADYHLGDVLIFCKEMPHYGLGNRSDRFRISLDIRAARRSGPLPVAGKVLHIATDAVTIRNEVDDTVVTLTLDANTFLRGPGRPNPVPITLAEVATALPAGSDVLATRDGARAMILRPQMY</sequence>
<evidence type="ECO:0000313" key="2">
    <source>
        <dbReference type="Proteomes" id="UP000013201"/>
    </source>
</evidence>
<reference evidence="2" key="2">
    <citation type="submission" date="2013-04" db="EMBL/GenBank/DDBJ databases">
        <title>Bisphenol A degrading Sphingobium sp. strain BiD32.</title>
        <authorList>
            <person name="Nielsen J.L."/>
            <person name="Zhou N.A."/>
            <person name="Kjeldal H."/>
        </authorList>
    </citation>
    <scope>NUCLEOTIDE SEQUENCE [LARGE SCALE GENOMIC DNA]</scope>
    <source>
        <strain evidence="2">BiD32</strain>
    </source>
</reference>
<dbReference type="EMBL" id="CAVK010000004">
    <property type="protein sequence ID" value="CCW15746.1"/>
    <property type="molecule type" value="Genomic_DNA"/>
</dbReference>
<proteinExistence type="predicted"/>
<evidence type="ECO:0000313" key="1">
    <source>
        <dbReference type="EMBL" id="CCW15746.1"/>
    </source>
</evidence>
<gene>
    <name evidence="1" type="ORF">EBBID32_740</name>
</gene>
<dbReference type="InterPro" id="IPR008775">
    <property type="entry name" value="Phytyl_CoA_dOase-like"/>
</dbReference>
<dbReference type="GO" id="GO:0016706">
    <property type="term" value="F:2-oxoglutarate-dependent dioxygenase activity"/>
    <property type="evidence" value="ECO:0007669"/>
    <property type="project" value="UniProtKB-ARBA"/>
</dbReference>
<keyword evidence="2" id="KW-1185">Reference proteome</keyword>
<dbReference type="SUPFAM" id="SSF51197">
    <property type="entry name" value="Clavaminate synthase-like"/>
    <property type="match status" value="1"/>
</dbReference>
<comment type="caution">
    <text evidence="1">The sequence shown here is derived from an EMBL/GenBank/DDBJ whole genome shotgun (WGS) entry which is preliminary data.</text>
</comment>
<dbReference type="Proteomes" id="UP000013201">
    <property type="component" value="Unassembled WGS sequence"/>
</dbReference>
<dbReference type="AlphaFoldDB" id="N1MFM4"/>
<name>N1MFM4_9SPHN</name>
<dbReference type="Gene3D" id="2.60.120.620">
    <property type="entry name" value="q2cbj1_9rhob like domain"/>
    <property type="match status" value="1"/>
</dbReference>
<dbReference type="Pfam" id="PF05721">
    <property type="entry name" value="PhyH"/>
    <property type="match status" value="1"/>
</dbReference>
<organism evidence="1 2">
    <name type="scientific">Sphingobium indicum BiD32</name>
    <dbReference type="NCBI Taxonomy" id="1301087"/>
    <lineage>
        <taxon>Bacteria</taxon>
        <taxon>Pseudomonadati</taxon>
        <taxon>Pseudomonadota</taxon>
        <taxon>Alphaproteobacteria</taxon>
        <taxon>Sphingomonadales</taxon>
        <taxon>Sphingomonadaceae</taxon>
        <taxon>Sphingobium</taxon>
    </lineage>
</organism>